<keyword evidence="10 14" id="KW-0472">Membrane</keyword>
<feature type="transmembrane region" description="Helical" evidence="14">
    <location>
        <begin position="6"/>
        <end position="28"/>
    </location>
</feature>
<dbReference type="GO" id="GO:0009425">
    <property type="term" value="C:bacterial-type flagellum basal body"/>
    <property type="evidence" value="ECO:0007669"/>
    <property type="project" value="UniProtKB-SubCell"/>
</dbReference>
<keyword evidence="17" id="KW-1185">Reference proteome</keyword>
<keyword evidence="6 14" id="KW-0812">Transmembrane</keyword>
<evidence type="ECO:0000256" key="13">
    <source>
        <dbReference type="NCBIfam" id="TIGR01400"/>
    </source>
</evidence>
<feature type="transmembrane region" description="Helical" evidence="14">
    <location>
        <begin position="167"/>
        <end position="200"/>
    </location>
</feature>
<dbReference type="GO" id="GO:0009306">
    <property type="term" value="P:protein secretion"/>
    <property type="evidence" value="ECO:0007669"/>
    <property type="project" value="InterPro"/>
</dbReference>
<evidence type="ECO:0000256" key="5">
    <source>
        <dbReference type="ARBA" id="ARBA00022475"/>
    </source>
</evidence>
<keyword evidence="7" id="KW-1005">Bacterial flagellum biogenesis</keyword>
<comment type="subcellular location">
    <subcellularLocation>
        <location evidence="14">Cell membrane</location>
        <topology evidence="14">Multi-pass membrane protein</topology>
    </subcellularLocation>
    <subcellularLocation>
        <location evidence="14">Bacterial flagellum basal body</location>
    </subcellularLocation>
</comment>
<keyword evidence="4" id="KW-0813">Transport</keyword>
<dbReference type="InterPro" id="IPR006136">
    <property type="entry name" value="FlhB"/>
</dbReference>
<evidence type="ECO:0000313" key="17">
    <source>
        <dbReference type="Proteomes" id="UP000013523"/>
    </source>
</evidence>
<feature type="transmembrane region" description="Helical" evidence="14">
    <location>
        <begin position="337"/>
        <end position="362"/>
    </location>
</feature>
<name>R4K7R8_CLOPA</name>
<dbReference type="RefSeq" id="WP_015616055.1">
    <property type="nucleotide sequence ID" value="NC_021182.1"/>
</dbReference>
<reference evidence="16 17" key="1">
    <citation type="submission" date="2012-01" db="EMBL/GenBank/DDBJ databases">
        <title>Complete sequence of chromosome of Clostridium pasteurianum BC1.</title>
        <authorList>
            <consortium name="US DOE Joint Genome Institute"/>
            <person name="Lucas S."/>
            <person name="Han J."/>
            <person name="Lapidus A."/>
            <person name="Cheng J.-F."/>
            <person name="Goodwin L."/>
            <person name="Pitluck S."/>
            <person name="Peters L."/>
            <person name="Mikhailova N."/>
            <person name="Teshima H."/>
            <person name="Detter J.C."/>
            <person name="Han C."/>
            <person name="Tapia R."/>
            <person name="Land M."/>
            <person name="Hauser L."/>
            <person name="Kyrpides N."/>
            <person name="Ivanova N."/>
            <person name="Pagani I."/>
            <person name="Dunn J."/>
            <person name="Taghavi S."/>
            <person name="Francis A."/>
            <person name="van der Lelie D."/>
            <person name="Woyke T."/>
        </authorList>
    </citation>
    <scope>NUCLEOTIDE SEQUENCE [LARGE SCALE GENOMIC DNA]</scope>
    <source>
        <strain evidence="16 17">BC1</strain>
    </source>
</reference>
<dbReference type="Pfam" id="PF01311">
    <property type="entry name" value="Bac_export_1"/>
    <property type="match status" value="1"/>
</dbReference>
<gene>
    <name evidence="16" type="ORF">Clopa_2923</name>
</gene>
<evidence type="ECO:0000256" key="10">
    <source>
        <dbReference type="ARBA" id="ARBA00023136"/>
    </source>
</evidence>
<comment type="similarity">
    <text evidence="3">Belongs to the type III secretion exporter family.</text>
</comment>
<keyword evidence="5 14" id="KW-1003">Cell membrane</keyword>
<feature type="transmembrane region" description="Helical" evidence="14">
    <location>
        <begin position="74"/>
        <end position="98"/>
    </location>
</feature>
<dbReference type="PANTHER" id="PTHR30531">
    <property type="entry name" value="FLAGELLAR BIOSYNTHETIC PROTEIN FLHB"/>
    <property type="match status" value="1"/>
</dbReference>
<evidence type="ECO:0000256" key="15">
    <source>
        <dbReference type="SAM" id="MobiDB-lite"/>
    </source>
</evidence>
<dbReference type="PRINTS" id="PR00950">
    <property type="entry name" value="TYPE3IMSPROT"/>
</dbReference>
<dbReference type="InterPro" id="IPR029025">
    <property type="entry name" value="T3SS_substrate_exporter_C"/>
</dbReference>
<dbReference type="NCBIfam" id="TIGR01400">
    <property type="entry name" value="fliR"/>
    <property type="match status" value="1"/>
</dbReference>
<comment type="similarity">
    <text evidence="2 14">Belongs to the FliR/MopE/SpaR family.</text>
</comment>
<evidence type="ECO:0000256" key="7">
    <source>
        <dbReference type="ARBA" id="ARBA00022795"/>
    </source>
</evidence>
<evidence type="ECO:0000256" key="9">
    <source>
        <dbReference type="ARBA" id="ARBA00022989"/>
    </source>
</evidence>
<dbReference type="GO" id="GO:0005886">
    <property type="term" value="C:plasma membrane"/>
    <property type="evidence" value="ECO:0007669"/>
    <property type="project" value="UniProtKB-SubCell"/>
</dbReference>
<dbReference type="EMBL" id="CP003261">
    <property type="protein sequence ID" value="AGK97761.1"/>
    <property type="molecule type" value="Genomic_DNA"/>
</dbReference>
<evidence type="ECO:0000256" key="6">
    <source>
        <dbReference type="ARBA" id="ARBA00022692"/>
    </source>
</evidence>
<feature type="transmembrane region" description="Helical" evidence="14">
    <location>
        <begin position="207"/>
        <end position="229"/>
    </location>
</feature>
<evidence type="ECO:0000256" key="11">
    <source>
        <dbReference type="ARBA" id="ARBA00023143"/>
    </source>
</evidence>
<feature type="region of interest" description="Disordered" evidence="15">
    <location>
        <begin position="487"/>
        <end position="509"/>
    </location>
</feature>
<dbReference type="SUPFAM" id="SSF160544">
    <property type="entry name" value="EscU C-terminal domain-like"/>
    <property type="match status" value="1"/>
</dbReference>
<dbReference type="Gene3D" id="3.40.1690.10">
    <property type="entry name" value="secretion proteins EscU"/>
    <property type="match status" value="1"/>
</dbReference>
<protein>
    <recommendedName>
        <fullName evidence="13 14">Flagellar biosynthetic protein FliR</fullName>
    </recommendedName>
</protein>
<dbReference type="AlphaFoldDB" id="R4K7R8"/>
<dbReference type="GO" id="GO:0044780">
    <property type="term" value="P:bacterial-type flagellum assembly"/>
    <property type="evidence" value="ECO:0007669"/>
    <property type="project" value="UniProtKB-UniRule"/>
</dbReference>
<evidence type="ECO:0000313" key="16">
    <source>
        <dbReference type="EMBL" id="AGK97761.1"/>
    </source>
</evidence>
<comment type="function">
    <text evidence="1 14">Role in flagellar biosynthesis.</text>
</comment>
<evidence type="ECO:0000256" key="4">
    <source>
        <dbReference type="ARBA" id="ARBA00022448"/>
    </source>
</evidence>
<dbReference type="FunFam" id="3.40.1690.10:FF:000001">
    <property type="entry name" value="Flagellar biosynthetic protein FlhB"/>
    <property type="match status" value="1"/>
</dbReference>
<evidence type="ECO:0000256" key="1">
    <source>
        <dbReference type="ARBA" id="ARBA00002578"/>
    </source>
</evidence>
<keyword evidence="11 14" id="KW-0975">Bacterial flagellum</keyword>
<evidence type="ECO:0000256" key="8">
    <source>
        <dbReference type="ARBA" id="ARBA00022927"/>
    </source>
</evidence>
<dbReference type="PANTHER" id="PTHR30531:SF12">
    <property type="entry name" value="FLAGELLAR BIOSYNTHETIC PROTEIN FLHB"/>
    <property type="match status" value="1"/>
</dbReference>
<feature type="transmembrane region" description="Helical" evidence="14">
    <location>
        <begin position="440"/>
        <end position="467"/>
    </location>
</feature>
<dbReference type="eggNOG" id="COG1377">
    <property type="taxonomic scope" value="Bacteria"/>
</dbReference>
<dbReference type="NCBIfam" id="NF009411">
    <property type="entry name" value="PRK12772.1"/>
    <property type="match status" value="1"/>
</dbReference>
<dbReference type="Gene3D" id="6.10.250.2080">
    <property type="match status" value="1"/>
</dbReference>
<proteinExistence type="inferred from homology"/>
<dbReference type="Pfam" id="PF01312">
    <property type="entry name" value="Bac_export_2"/>
    <property type="match status" value="1"/>
</dbReference>
<evidence type="ECO:0000256" key="2">
    <source>
        <dbReference type="ARBA" id="ARBA00009772"/>
    </source>
</evidence>
<dbReference type="InterPro" id="IPR006303">
    <property type="entry name" value="FliR"/>
</dbReference>
<evidence type="ECO:0000256" key="3">
    <source>
        <dbReference type="ARBA" id="ARBA00010690"/>
    </source>
</evidence>
<dbReference type="eggNOG" id="COG1684">
    <property type="taxonomic scope" value="Bacteria"/>
</dbReference>
<keyword evidence="16" id="KW-0282">Flagellum</keyword>
<keyword evidence="9 14" id="KW-1133">Transmembrane helix</keyword>
<dbReference type="InterPro" id="IPR002010">
    <property type="entry name" value="T3SS_IM_R"/>
</dbReference>
<evidence type="ECO:0000256" key="12">
    <source>
        <dbReference type="ARBA" id="ARBA00023225"/>
    </source>
</evidence>
<dbReference type="InterPro" id="IPR006135">
    <property type="entry name" value="T3SS_substrate_exporter"/>
</dbReference>
<dbReference type="OrthoDB" id="9807950at2"/>
<dbReference type="HOGENOM" id="CLU_030940_0_0_9"/>
<keyword evidence="8" id="KW-0653">Protein transport</keyword>
<keyword evidence="16" id="KW-0966">Cell projection</keyword>
<dbReference type="Proteomes" id="UP000013523">
    <property type="component" value="Chromosome"/>
</dbReference>
<evidence type="ECO:0000256" key="14">
    <source>
        <dbReference type="RuleBase" id="RU362071"/>
    </source>
</evidence>
<feature type="transmembrane region" description="Helical" evidence="14">
    <location>
        <begin position="124"/>
        <end position="147"/>
    </location>
</feature>
<dbReference type="GO" id="GO:0006605">
    <property type="term" value="P:protein targeting"/>
    <property type="evidence" value="ECO:0007669"/>
    <property type="project" value="UniProtKB-UniRule"/>
</dbReference>
<sequence>MIDVSYFAAFFLVFLRILTFFVALQVLFPSGLPNTVKIAFSALIAFFIMSTLNYSSVSGINNGLVYMEQCASEIITGLVLGYLTNLAFICGKIAGNFMDIQIGFSMMSMFDPTTQSNATLIERILTMLSVVLFLVIDGHHILITALIDSYNTVHIGKFILVNESAMYALHAFTEFFIIGIKIAMPIVIVLIITDIVMGLVSRTVPQLNVMILGMPVKILLGFSIFMLILPEIVKLIVQGFSLIPDLWKGFYNIIPAVIIFASEDKTEQATPKKKSDAKKKGQVAKSKEVALALTLMAATLVVTYLGNFSYDKLRNMMFSYLNTSLNMDLNYNNIQYILIYAMTNIALIFLIFAVPIMILGIVANYIQSGFIFTTETLKPDLKKLNPIAGFKKIFSSRTVVELFKDIILIVIVGFVGYQFVRDNLDKLLIMNTLTFNSLPYALKGIFVGILFRICLIMLIIAIADYIYQRFMHNKELKMTKQEVKEEFKQDEGDPQVKSKRKQKMREMSSKRMMASVPEATVVVTNPTHIAVALKYKEGESSAPIVTAKGTDRIALKIKEIAKENNVPIIEDKPLARLIYEKVDIDGEIPMDMYQAVAEILALVYKMKKK</sequence>
<dbReference type="KEGG" id="cpas:Clopa_2923"/>
<keyword evidence="16" id="KW-0969">Cilium</keyword>
<feature type="transmembrane region" description="Helical" evidence="14">
    <location>
        <begin position="288"/>
        <end position="310"/>
    </location>
</feature>
<organism evidence="16 17">
    <name type="scientific">Clostridium pasteurianum BC1</name>
    <dbReference type="NCBI Taxonomy" id="86416"/>
    <lineage>
        <taxon>Bacteria</taxon>
        <taxon>Bacillati</taxon>
        <taxon>Bacillota</taxon>
        <taxon>Clostridia</taxon>
        <taxon>Eubacteriales</taxon>
        <taxon>Clostridiaceae</taxon>
        <taxon>Clostridium</taxon>
    </lineage>
</organism>
<feature type="transmembrane region" description="Helical" evidence="14">
    <location>
        <begin position="402"/>
        <end position="420"/>
    </location>
</feature>
<keyword evidence="12" id="KW-1006">Bacterial flagellum protein export</keyword>
<feature type="compositionally biased region" description="Basic and acidic residues" evidence="15">
    <location>
        <begin position="487"/>
        <end position="496"/>
    </location>
</feature>
<dbReference type="PATRIC" id="fig|86416.3.peg.2909"/>
<accession>R4K7R8</accession>
<dbReference type="NCBIfam" id="TIGR00328">
    <property type="entry name" value="flhB"/>
    <property type="match status" value="1"/>
</dbReference>
<dbReference type="STRING" id="86416.Clopa_2923"/>